<proteinExistence type="predicted"/>
<evidence type="ECO:0000313" key="2">
    <source>
        <dbReference type="Proteomes" id="UP000317593"/>
    </source>
</evidence>
<sequence length="343" mass="39068">MSAFKNQLKKHLYTFETVPYLFVGPGLSRRYTTLPSQRALLQNLCEAHLPHSFDYYEAKATSLPEACSLVAEAFDEIGRAEERFGHPRDASTGNAEEREWALKYELANLMDRSMSTNPEWSDEIALLSTIHIDGIITTNWDAFLESVLEDFSVYIGQSELLFSNVFHVGNIFKIHGCTSRPQSMVVTQRDHDTVSQKRDYLAAKLVTLFIEQPIIFMGYSLQDPTIQGILKSLLNCLDDNNLNKLRGKFIFCEWVEGLETPSLQSGEMVIPGSKDHETLPIKHVRMDSFMPLYEVLASIRSRPSVKVLRNMQSMVLDYVKKAKPSDNVRLREFPGLNDLFSES</sequence>
<dbReference type="Pfam" id="PF13289">
    <property type="entry name" value="SIR2_2"/>
    <property type="match status" value="1"/>
</dbReference>
<reference evidence="1 2" key="1">
    <citation type="submission" date="2017-05" db="EMBL/GenBank/DDBJ databases">
        <authorList>
            <person name="Varghese N."/>
            <person name="Submissions S."/>
        </authorList>
    </citation>
    <scope>NUCLEOTIDE SEQUENCE [LARGE SCALE GENOMIC DNA]</scope>
    <source>
        <strain evidence="1 2">DSM 21194</strain>
    </source>
</reference>
<protein>
    <submittedName>
        <fullName evidence="1">SIR2-like domain-containing protein</fullName>
    </submittedName>
</protein>
<dbReference type="EMBL" id="FXTH01000030">
    <property type="protein sequence ID" value="SMO94118.1"/>
    <property type="molecule type" value="Genomic_DNA"/>
</dbReference>
<organism evidence="1 2">
    <name type="scientific">Fodinibius sediminis</name>
    <dbReference type="NCBI Taxonomy" id="1214077"/>
    <lineage>
        <taxon>Bacteria</taxon>
        <taxon>Pseudomonadati</taxon>
        <taxon>Balneolota</taxon>
        <taxon>Balneolia</taxon>
        <taxon>Balneolales</taxon>
        <taxon>Balneolaceae</taxon>
        <taxon>Fodinibius</taxon>
    </lineage>
</organism>
<accession>A0A521FD29</accession>
<gene>
    <name evidence="1" type="ORF">SAMN06265218_1308</name>
</gene>
<evidence type="ECO:0000313" key="1">
    <source>
        <dbReference type="EMBL" id="SMO94118.1"/>
    </source>
</evidence>
<keyword evidence="2" id="KW-1185">Reference proteome</keyword>
<dbReference type="OrthoDB" id="1688888at2"/>
<dbReference type="AlphaFoldDB" id="A0A521FD29"/>
<name>A0A521FD29_9BACT</name>
<dbReference type="Proteomes" id="UP000317593">
    <property type="component" value="Unassembled WGS sequence"/>
</dbReference>
<dbReference type="RefSeq" id="WP_142716080.1">
    <property type="nucleotide sequence ID" value="NZ_FXTH01000030.1"/>
</dbReference>